<gene>
    <name evidence="2" type="ORF">HNO88_002010</name>
</gene>
<proteinExistence type="predicted"/>
<dbReference type="AlphaFoldDB" id="A0A7W7KAG2"/>
<evidence type="ECO:0000313" key="2">
    <source>
        <dbReference type="EMBL" id="MBB4858684.1"/>
    </source>
</evidence>
<dbReference type="EC" id="1.17.1.9" evidence="2"/>
<keyword evidence="3" id="KW-1185">Reference proteome</keyword>
<dbReference type="Proteomes" id="UP000555448">
    <property type="component" value="Unassembled WGS sequence"/>
</dbReference>
<sequence>MTRSSADTLVYMANQIARNCAVQGDEQAVLAVADHIRQFWDPRMRSIICGSGVDGLHPIAERAVDLMREGGHPPHVARMAGMPGGSDAG</sequence>
<keyword evidence="2" id="KW-0560">Oxidoreductase</keyword>
<dbReference type="RefSeq" id="WP_312857042.1">
    <property type="nucleotide sequence ID" value="NZ_JACHLR010000007.1"/>
</dbReference>
<protein>
    <submittedName>
        <fullName evidence="2">Formate dehydrogenase subunit delta</fullName>
        <ecNumber evidence="2">1.17.1.9</ecNumber>
    </submittedName>
</protein>
<feature type="region of interest" description="Disordered" evidence="1">
    <location>
        <begin position="70"/>
        <end position="89"/>
    </location>
</feature>
<dbReference type="InterPro" id="IPR021074">
    <property type="entry name" value="Formate_DH_dsu"/>
</dbReference>
<reference evidence="2 3" key="1">
    <citation type="submission" date="2020-08" db="EMBL/GenBank/DDBJ databases">
        <title>Functional genomics of gut bacteria from endangered species of beetles.</title>
        <authorList>
            <person name="Carlos-Shanley C."/>
        </authorList>
    </citation>
    <scope>NUCLEOTIDE SEQUENCE [LARGE SCALE GENOMIC DNA]</scope>
    <source>
        <strain evidence="2 3">S00245</strain>
    </source>
</reference>
<organism evidence="2 3">
    <name type="scientific">Novosphingobium chloroacetimidivorans</name>
    <dbReference type="NCBI Taxonomy" id="1428314"/>
    <lineage>
        <taxon>Bacteria</taxon>
        <taxon>Pseudomonadati</taxon>
        <taxon>Pseudomonadota</taxon>
        <taxon>Alphaproteobacteria</taxon>
        <taxon>Sphingomonadales</taxon>
        <taxon>Sphingomonadaceae</taxon>
        <taxon>Novosphingobium</taxon>
    </lineage>
</organism>
<evidence type="ECO:0000313" key="3">
    <source>
        <dbReference type="Proteomes" id="UP000555448"/>
    </source>
</evidence>
<dbReference type="EMBL" id="JACHLR010000007">
    <property type="protein sequence ID" value="MBB4858684.1"/>
    <property type="molecule type" value="Genomic_DNA"/>
</dbReference>
<accession>A0A7W7KAG2</accession>
<name>A0A7W7KAG2_9SPHN</name>
<evidence type="ECO:0000256" key="1">
    <source>
        <dbReference type="SAM" id="MobiDB-lite"/>
    </source>
</evidence>
<comment type="caution">
    <text evidence="2">The sequence shown here is derived from an EMBL/GenBank/DDBJ whole genome shotgun (WGS) entry which is preliminary data.</text>
</comment>
<dbReference type="Pfam" id="PF11390">
    <property type="entry name" value="FdsD"/>
    <property type="match status" value="1"/>
</dbReference>
<dbReference type="GO" id="GO:0008863">
    <property type="term" value="F:formate dehydrogenase (NAD+) activity"/>
    <property type="evidence" value="ECO:0007669"/>
    <property type="project" value="UniProtKB-EC"/>
</dbReference>